<feature type="transmembrane region" description="Helical" evidence="5">
    <location>
        <begin position="254"/>
        <end position="274"/>
    </location>
</feature>
<evidence type="ECO:0000256" key="2">
    <source>
        <dbReference type="ARBA" id="ARBA00022857"/>
    </source>
</evidence>
<accession>A0A1G4JXJ9</accession>
<dbReference type="AlphaFoldDB" id="A0A1G4JXJ9"/>
<evidence type="ECO:0000256" key="3">
    <source>
        <dbReference type="ARBA" id="ARBA00023002"/>
    </source>
</evidence>
<dbReference type="PRINTS" id="PR00080">
    <property type="entry name" value="SDRFAMILY"/>
</dbReference>
<dbReference type="Pfam" id="PF00106">
    <property type="entry name" value="adh_short"/>
    <property type="match status" value="2"/>
</dbReference>
<proteinExistence type="inferred from homology"/>
<sequence length="339" mass="38415">MGKFDPDELPYYNARKVRKVAIVTGGNSGIGWYTVLHLYMHGFVVYVAGRNSTRVNKAIKQIKREARRRRRVKEGKRAATEADSKISASVSSTGPVFGELHYLPMDLTDLKSVEKGCKRFKSLEPRLDVLVNNAGVMALPYLVTADGFDVQLQTNYVAHFLLTMRLLPCIKRCSGRVVSVSSIGHNLEFRYFSLNRTFNYKPDMIFTWMRYAIAKTASIQFTKLLAIKNPDILCMAVHPGLVMNTNLFSYWTRLPIVGIFFWLVFHLIGVFFGVSNEQGAHSTLKCALSLDLEPEMDNGRYFTTHGVESKASYVASNLNDAASTWIWTMHELRDRGFDV</sequence>
<evidence type="ECO:0000313" key="7">
    <source>
        <dbReference type="Proteomes" id="UP000191024"/>
    </source>
</evidence>
<dbReference type="InterPro" id="IPR036291">
    <property type="entry name" value="NAD(P)-bd_dom_sf"/>
</dbReference>
<gene>
    <name evidence="6" type="ORF">LAMI_0F04126G</name>
</gene>
<keyword evidence="7" id="KW-1185">Reference proteome</keyword>
<dbReference type="Gene3D" id="3.40.50.720">
    <property type="entry name" value="NAD(P)-binding Rossmann-like Domain"/>
    <property type="match status" value="1"/>
</dbReference>
<name>A0A1G4JXJ9_9SACH</name>
<protein>
    <submittedName>
        <fullName evidence="6">LAMI_0F04126g1_1</fullName>
    </submittedName>
</protein>
<keyword evidence="2" id="KW-0521">NADP</keyword>
<dbReference type="EMBL" id="LT598467">
    <property type="protein sequence ID" value="SCU95863.1"/>
    <property type="molecule type" value="Genomic_DNA"/>
</dbReference>
<dbReference type="PRINTS" id="PR00081">
    <property type="entry name" value="GDHRDH"/>
</dbReference>
<evidence type="ECO:0000256" key="4">
    <source>
        <dbReference type="RuleBase" id="RU000363"/>
    </source>
</evidence>
<dbReference type="PANTHER" id="PTHR24320:SF282">
    <property type="entry name" value="WW DOMAIN-CONTAINING OXIDOREDUCTASE"/>
    <property type="match status" value="1"/>
</dbReference>
<evidence type="ECO:0000256" key="1">
    <source>
        <dbReference type="ARBA" id="ARBA00006484"/>
    </source>
</evidence>
<keyword evidence="5" id="KW-0472">Membrane</keyword>
<organism evidence="6 7">
    <name type="scientific">Lachancea mirantina</name>
    <dbReference type="NCBI Taxonomy" id="1230905"/>
    <lineage>
        <taxon>Eukaryota</taxon>
        <taxon>Fungi</taxon>
        <taxon>Dikarya</taxon>
        <taxon>Ascomycota</taxon>
        <taxon>Saccharomycotina</taxon>
        <taxon>Saccharomycetes</taxon>
        <taxon>Saccharomycetales</taxon>
        <taxon>Saccharomycetaceae</taxon>
        <taxon>Lachancea</taxon>
    </lineage>
</organism>
<keyword evidence="5" id="KW-1133">Transmembrane helix</keyword>
<dbReference type="Proteomes" id="UP000191024">
    <property type="component" value="Chromosome F"/>
</dbReference>
<dbReference type="GO" id="GO:0016491">
    <property type="term" value="F:oxidoreductase activity"/>
    <property type="evidence" value="ECO:0007669"/>
    <property type="project" value="UniProtKB-KW"/>
</dbReference>
<evidence type="ECO:0000256" key="5">
    <source>
        <dbReference type="SAM" id="Phobius"/>
    </source>
</evidence>
<dbReference type="InterPro" id="IPR002347">
    <property type="entry name" value="SDR_fam"/>
</dbReference>
<keyword evidence="5" id="KW-0812">Transmembrane</keyword>
<keyword evidence="3" id="KW-0560">Oxidoreductase</keyword>
<dbReference type="OrthoDB" id="191139at2759"/>
<evidence type="ECO:0000313" key="6">
    <source>
        <dbReference type="EMBL" id="SCU95863.1"/>
    </source>
</evidence>
<comment type="similarity">
    <text evidence="1 4">Belongs to the short-chain dehydrogenases/reductases (SDR) family.</text>
</comment>
<dbReference type="STRING" id="1230905.A0A1G4JXJ9"/>
<dbReference type="PANTHER" id="PTHR24320">
    <property type="entry name" value="RETINOL DEHYDROGENASE"/>
    <property type="match status" value="1"/>
</dbReference>
<dbReference type="SUPFAM" id="SSF51735">
    <property type="entry name" value="NAD(P)-binding Rossmann-fold domains"/>
    <property type="match status" value="1"/>
</dbReference>
<feature type="transmembrane region" description="Helical" evidence="5">
    <location>
        <begin position="30"/>
        <end position="49"/>
    </location>
</feature>
<reference evidence="7" key="1">
    <citation type="submission" date="2016-03" db="EMBL/GenBank/DDBJ databases">
        <authorList>
            <person name="Devillers H."/>
        </authorList>
    </citation>
    <scope>NUCLEOTIDE SEQUENCE [LARGE SCALE GENOMIC DNA]</scope>
</reference>